<dbReference type="OrthoDB" id="5408998at2759"/>
<feature type="compositionally biased region" description="Basic and acidic residues" evidence="1">
    <location>
        <begin position="59"/>
        <end position="69"/>
    </location>
</feature>
<dbReference type="AlphaFoldDB" id="A0A1Y2DUS4"/>
<name>A0A1Y2DUS4_9PEZI</name>
<feature type="compositionally biased region" description="Basic and acidic residues" evidence="1">
    <location>
        <begin position="741"/>
        <end position="756"/>
    </location>
</feature>
<feature type="compositionally biased region" description="Low complexity" evidence="1">
    <location>
        <begin position="649"/>
        <end position="664"/>
    </location>
</feature>
<gene>
    <name evidence="2" type="ORF">BCR38DRAFT_219280</name>
</gene>
<reference evidence="2 3" key="1">
    <citation type="submission" date="2016-07" db="EMBL/GenBank/DDBJ databases">
        <title>Pervasive Adenine N6-methylation of Active Genes in Fungi.</title>
        <authorList>
            <consortium name="DOE Joint Genome Institute"/>
            <person name="Mondo S.J."/>
            <person name="Dannebaum R.O."/>
            <person name="Kuo R.C."/>
            <person name="Labutti K."/>
            <person name="Haridas S."/>
            <person name="Kuo A."/>
            <person name="Salamov A."/>
            <person name="Ahrendt S.R."/>
            <person name="Lipzen A."/>
            <person name="Sullivan W."/>
            <person name="Andreopoulos W.B."/>
            <person name="Clum A."/>
            <person name="Lindquist E."/>
            <person name="Daum C."/>
            <person name="Ramamoorthy G.K."/>
            <person name="Gryganskyi A."/>
            <person name="Culley D."/>
            <person name="Magnuson J.K."/>
            <person name="James T.Y."/>
            <person name="O'Malley M.A."/>
            <person name="Stajich J.E."/>
            <person name="Spatafora J.W."/>
            <person name="Visel A."/>
            <person name="Grigoriev I.V."/>
        </authorList>
    </citation>
    <scope>NUCLEOTIDE SEQUENCE [LARGE SCALE GENOMIC DNA]</scope>
    <source>
        <strain evidence="2 3">CBS 129021</strain>
    </source>
</reference>
<evidence type="ECO:0000313" key="3">
    <source>
        <dbReference type="Proteomes" id="UP000193689"/>
    </source>
</evidence>
<feature type="region of interest" description="Disordered" evidence="1">
    <location>
        <begin position="649"/>
        <end position="693"/>
    </location>
</feature>
<comment type="caution">
    <text evidence="2">The sequence shown here is derived from an EMBL/GenBank/DDBJ whole genome shotgun (WGS) entry which is preliminary data.</text>
</comment>
<organism evidence="2 3">
    <name type="scientific">Pseudomassariella vexata</name>
    <dbReference type="NCBI Taxonomy" id="1141098"/>
    <lineage>
        <taxon>Eukaryota</taxon>
        <taxon>Fungi</taxon>
        <taxon>Dikarya</taxon>
        <taxon>Ascomycota</taxon>
        <taxon>Pezizomycotina</taxon>
        <taxon>Sordariomycetes</taxon>
        <taxon>Xylariomycetidae</taxon>
        <taxon>Amphisphaeriales</taxon>
        <taxon>Pseudomassariaceae</taxon>
        <taxon>Pseudomassariella</taxon>
    </lineage>
</organism>
<protein>
    <submittedName>
        <fullName evidence="2">Uncharacterized protein</fullName>
    </submittedName>
</protein>
<feature type="compositionally biased region" description="Gly residues" evidence="1">
    <location>
        <begin position="303"/>
        <end position="314"/>
    </location>
</feature>
<feature type="compositionally biased region" description="Low complexity" evidence="1">
    <location>
        <begin position="351"/>
        <end position="366"/>
    </location>
</feature>
<feature type="compositionally biased region" description="Polar residues" evidence="1">
    <location>
        <begin position="730"/>
        <end position="740"/>
    </location>
</feature>
<proteinExistence type="predicted"/>
<dbReference type="InParanoid" id="A0A1Y2DUS4"/>
<feature type="compositionally biased region" description="Basic residues" evidence="1">
    <location>
        <begin position="464"/>
        <end position="475"/>
    </location>
</feature>
<feature type="compositionally biased region" description="Pro residues" evidence="1">
    <location>
        <begin position="1"/>
        <end position="11"/>
    </location>
</feature>
<dbReference type="GeneID" id="63770447"/>
<feature type="region of interest" description="Disordered" evidence="1">
    <location>
        <begin position="722"/>
        <end position="771"/>
    </location>
</feature>
<sequence length="794" mass="86643">MEPHDIPPPPYSETDIYSHAGHSPVTRRPSSNNNADDASIAASSSHSNIIYTPPGTPRDTQHSFAGHDDYHTSTASAQAYFDSRPTTGRVLVPTVVHQITISDNSAPTDFPYPSWAAARQIMEQDWQTFINYLMPDYAARANSRIIDRKLRAEAEDYVPSSVKGHAEAQLDQIKGSNDASQQKQSLEDTVNEWNAGFFAPRGVSIRLSIKTLPSGSRRMPGAWDDGFDANTAAAPEPASQARRGFRNFLNNPRFSMDRLGHNLRIGPLTIDGDRVAIGNSFEADGRGVRWNGRQIGAATPGGPFFGAGIDGGDAGTPVHRQERKFRDSGRHQSREHQYGGRGARDGRRYRSSSTSSDSSNSTSYSVSTVSSIGSLPDWDDLRDAQLTVVKTSITDWLSNPEQPVSKAAFKRAKAQIKAAKSAPVPPSVSVNQRQEVKQILAQWNTLKKTQKAARKAAKKETRAQKKALRKARKNARKEGRHERREYRRGGACGPGFMGMRFPPGVPGMHNPGVPGVPGAHIPQQGHNMFFDPGRAVGPGFFSGRGPFGGHDSRPEGHDGAGQRRGSPGPWNNLPGSWPCTPDQPRGCEDQALGEALRAAQHASFVRLQSQAEAEAARQQSVDVQHTMMMRYAAAPHQYSGSQRATMQQVAQAQAQASQHSAETQRATFQSMGTADAQARTARESAAQQQPGTHACSAAKYAEADRLQHSMLAKTEMIQGLRREMEAEQSKPAQGSWTGSASKEEGSESLRQKERQMEALAGEIEGLGNSLERLMMEADEEFARELEKEERRGAA</sequence>
<feature type="region of interest" description="Disordered" evidence="1">
    <location>
        <begin position="456"/>
        <end position="491"/>
    </location>
</feature>
<feature type="compositionally biased region" description="Basic and acidic residues" evidence="1">
    <location>
        <begin position="550"/>
        <end position="561"/>
    </location>
</feature>
<feature type="compositionally biased region" description="Basic and acidic residues" evidence="1">
    <location>
        <begin position="476"/>
        <end position="488"/>
    </location>
</feature>
<dbReference type="RefSeq" id="XP_040714668.1">
    <property type="nucleotide sequence ID" value="XM_040854235.1"/>
</dbReference>
<feature type="region of interest" description="Disordered" evidence="1">
    <location>
        <begin position="1"/>
        <end position="69"/>
    </location>
</feature>
<evidence type="ECO:0000313" key="2">
    <source>
        <dbReference type="EMBL" id="ORY63011.1"/>
    </source>
</evidence>
<dbReference type="EMBL" id="MCFJ01000008">
    <property type="protein sequence ID" value="ORY63011.1"/>
    <property type="molecule type" value="Genomic_DNA"/>
</dbReference>
<feature type="compositionally biased region" description="Low complexity" evidence="1">
    <location>
        <begin position="30"/>
        <end position="50"/>
    </location>
</feature>
<accession>A0A1Y2DUS4</accession>
<keyword evidence="3" id="KW-1185">Reference proteome</keyword>
<dbReference type="STRING" id="1141098.A0A1Y2DUS4"/>
<feature type="region of interest" description="Disordered" evidence="1">
    <location>
        <begin position="542"/>
        <end position="588"/>
    </location>
</feature>
<dbReference type="Proteomes" id="UP000193689">
    <property type="component" value="Unassembled WGS sequence"/>
</dbReference>
<feature type="region of interest" description="Disordered" evidence="1">
    <location>
        <begin position="299"/>
        <end position="366"/>
    </location>
</feature>
<evidence type="ECO:0000256" key="1">
    <source>
        <dbReference type="SAM" id="MobiDB-lite"/>
    </source>
</evidence>
<feature type="compositionally biased region" description="Basic and acidic residues" evidence="1">
    <location>
        <begin position="324"/>
        <end position="348"/>
    </location>
</feature>